<sequence>MKNTLILFISVLALFSCKEEKKEITVFGTNIGDYAPTFTAPTPDGATLNINDIDAKVTILDFWASWCGPCRKENPNVVRMYNQYHDKGLEIVGISLDKAQQKDRWLKAIEQDKLTWKHVSNLQGWQEPIAQTYGVRSIPATYILDKDGKIVAKNLRGKALEDKVAELLAN</sequence>
<evidence type="ECO:0000259" key="5">
    <source>
        <dbReference type="PROSITE" id="PS51352"/>
    </source>
</evidence>
<dbReference type="GO" id="GO:0016209">
    <property type="term" value="F:antioxidant activity"/>
    <property type="evidence" value="ECO:0007669"/>
    <property type="project" value="InterPro"/>
</dbReference>
<dbReference type="InterPro" id="IPR000866">
    <property type="entry name" value="AhpC/TSA"/>
</dbReference>
<dbReference type="PROSITE" id="PS51352">
    <property type="entry name" value="THIOREDOXIN_2"/>
    <property type="match status" value="1"/>
</dbReference>
<keyword evidence="7" id="KW-1185">Reference proteome</keyword>
<dbReference type="AlphaFoldDB" id="A0A2T1NF90"/>
<accession>A0A2T1NF90</accession>
<protein>
    <recommendedName>
        <fullName evidence="5">Thioredoxin domain-containing protein</fullName>
    </recommendedName>
</protein>
<feature type="domain" description="Thioredoxin" evidence="5">
    <location>
        <begin position="29"/>
        <end position="170"/>
    </location>
</feature>
<dbReference type="SUPFAM" id="SSF52833">
    <property type="entry name" value="Thioredoxin-like"/>
    <property type="match status" value="1"/>
</dbReference>
<name>A0A2T1NF90_9FLAO</name>
<dbReference type="Proteomes" id="UP000238430">
    <property type="component" value="Unassembled WGS sequence"/>
</dbReference>
<dbReference type="GO" id="GO:0016491">
    <property type="term" value="F:oxidoreductase activity"/>
    <property type="evidence" value="ECO:0007669"/>
    <property type="project" value="InterPro"/>
</dbReference>
<reference evidence="6 7" key="1">
    <citation type="submission" date="2018-03" db="EMBL/GenBank/DDBJ databases">
        <title>Mesoflavibacter sp. HG37 and Mesoflavibacter sp. HG96 sp.nov., two marine bacteria isolated from seawater of Western Pacific Ocean.</title>
        <authorList>
            <person name="Cheng H."/>
            <person name="Wu Y.-H."/>
            <person name="Guo L.-L."/>
            <person name="Xu X.-W."/>
        </authorList>
    </citation>
    <scope>NUCLEOTIDE SEQUENCE [LARGE SCALE GENOMIC DNA]</scope>
    <source>
        <strain evidence="6 7">KCTC 42117</strain>
    </source>
</reference>
<dbReference type="CDD" id="cd02966">
    <property type="entry name" value="TlpA_like_family"/>
    <property type="match status" value="1"/>
</dbReference>
<proteinExistence type="predicted"/>
<keyword evidence="2" id="KW-0201">Cytochrome c-type biogenesis</keyword>
<dbReference type="GO" id="GO:0017004">
    <property type="term" value="P:cytochrome complex assembly"/>
    <property type="evidence" value="ECO:0007669"/>
    <property type="project" value="UniProtKB-KW"/>
</dbReference>
<evidence type="ECO:0000313" key="6">
    <source>
        <dbReference type="EMBL" id="PSG91107.1"/>
    </source>
</evidence>
<dbReference type="GO" id="GO:0030313">
    <property type="term" value="C:cell envelope"/>
    <property type="evidence" value="ECO:0007669"/>
    <property type="project" value="UniProtKB-SubCell"/>
</dbReference>
<dbReference type="Gene3D" id="3.40.30.10">
    <property type="entry name" value="Glutaredoxin"/>
    <property type="match status" value="1"/>
</dbReference>
<gene>
    <name evidence="6" type="ORF">C7H61_07595</name>
</gene>
<evidence type="ECO:0000313" key="7">
    <source>
        <dbReference type="Proteomes" id="UP000238430"/>
    </source>
</evidence>
<dbReference type="InterPro" id="IPR013766">
    <property type="entry name" value="Thioredoxin_domain"/>
</dbReference>
<evidence type="ECO:0000256" key="3">
    <source>
        <dbReference type="ARBA" id="ARBA00023157"/>
    </source>
</evidence>
<evidence type="ECO:0000256" key="1">
    <source>
        <dbReference type="ARBA" id="ARBA00004196"/>
    </source>
</evidence>
<dbReference type="Pfam" id="PF00578">
    <property type="entry name" value="AhpC-TSA"/>
    <property type="match status" value="1"/>
</dbReference>
<dbReference type="RefSeq" id="WP_106678582.1">
    <property type="nucleotide sequence ID" value="NZ_JACHWV010000007.1"/>
</dbReference>
<dbReference type="PROSITE" id="PS00194">
    <property type="entry name" value="THIOREDOXIN_1"/>
    <property type="match status" value="1"/>
</dbReference>
<comment type="caution">
    <text evidence="6">The sequence shown here is derived from an EMBL/GenBank/DDBJ whole genome shotgun (WGS) entry which is preliminary data.</text>
</comment>
<dbReference type="InterPro" id="IPR036249">
    <property type="entry name" value="Thioredoxin-like_sf"/>
</dbReference>
<keyword evidence="4" id="KW-0676">Redox-active center</keyword>
<evidence type="ECO:0000256" key="4">
    <source>
        <dbReference type="ARBA" id="ARBA00023284"/>
    </source>
</evidence>
<organism evidence="6 7">
    <name type="scientific">Mesoflavibacter zeaxanthinifaciens subsp. sabulilitoris</name>
    <dbReference type="NCBI Taxonomy" id="1520893"/>
    <lineage>
        <taxon>Bacteria</taxon>
        <taxon>Pseudomonadati</taxon>
        <taxon>Bacteroidota</taxon>
        <taxon>Flavobacteriia</taxon>
        <taxon>Flavobacteriales</taxon>
        <taxon>Flavobacteriaceae</taxon>
        <taxon>Mesoflavibacter</taxon>
    </lineage>
</organism>
<evidence type="ECO:0000256" key="2">
    <source>
        <dbReference type="ARBA" id="ARBA00022748"/>
    </source>
</evidence>
<dbReference type="PANTHER" id="PTHR42852">
    <property type="entry name" value="THIOL:DISULFIDE INTERCHANGE PROTEIN DSBE"/>
    <property type="match status" value="1"/>
</dbReference>
<comment type="subcellular location">
    <subcellularLocation>
        <location evidence="1">Cell envelope</location>
    </subcellularLocation>
</comment>
<dbReference type="EMBL" id="PXOT01000022">
    <property type="protein sequence ID" value="PSG91107.1"/>
    <property type="molecule type" value="Genomic_DNA"/>
</dbReference>
<keyword evidence="3" id="KW-1015">Disulfide bond</keyword>
<dbReference type="InterPro" id="IPR017937">
    <property type="entry name" value="Thioredoxin_CS"/>
</dbReference>
<dbReference type="PANTHER" id="PTHR42852:SF6">
    <property type="entry name" value="THIOL:DISULFIDE INTERCHANGE PROTEIN DSBE"/>
    <property type="match status" value="1"/>
</dbReference>
<dbReference type="OrthoDB" id="1069091at2"/>
<dbReference type="InterPro" id="IPR050553">
    <property type="entry name" value="Thioredoxin_ResA/DsbE_sf"/>
</dbReference>
<dbReference type="PROSITE" id="PS51257">
    <property type="entry name" value="PROKAR_LIPOPROTEIN"/>
    <property type="match status" value="1"/>
</dbReference>